<dbReference type="PATRIC" id="fig|13690.10.peg.2034"/>
<accession>A0A084ENB3</accession>
<protein>
    <submittedName>
        <fullName evidence="2">Uncharacterized protein</fullName>
    </submittedName>
</protein>
<dbReference type="EMBL" id="JGVR01000009">
    <property type="protein sequence ID" value="KEZ19455.1"/>
    <property type="molecule type" value="Genomic_DNA"/>
</dbReference>
<keyword evidence="1" id="KW-1133">Transmembrane helix</keyword>
<reference evidence="2 3" key="1">
    <citation type="submission" date="2014-03" db="EMBL/GenBank/DDBJ databases">
        <title>Genome sequence of Sphingobium yanoikuyae B1.</title>
        <authorList>
            <person name="Gan H.M."/>
            <person name="Gan H.Y."/>
            <person name="Savka M.A."/>
        </authorList>
    </citation>
    <scope>NUCLEOTIDE SEQUENCE [LARGE SCALE GENOMIC DNA]</scope>
    <source>
        <strain evidence="2 3">B1</strain>
    </source>
</reference>
<comment type="caution">
    <text evidence="2">The sequence shown here is derived from an EMBL/GenBank/DDBJ whole genome shotgun (WGS) entry which is preliminary data.</text>
</comment>
<keyword evidence="1" id="KW-0472">Membrane</keyword>
<name>A0A084ENB3_SPHYA</name>
<dbReference type="AlphaFoldDB" id="A0A084ENB3"/>
<evidence type="ECO:0000256" key="1">
    <source>
        <dbReference type="SAM" id="Phobius"/>
    </source>
</evidence>
<organism evidence="2 3">
    <name type="scientific">Sphingobium yanoikuyae</name>
    <name type="common">Sphingomonas yanoikuyae</name>
    <dbReference type="NCBI Taxonomy" id="13690"/>
    <lineage>
        <taxon>Bacteria</taxon>
        <taxon>Pseudomonadati</taxon>
        <taxon>Pseudomonadota</taxon>
        <taxon>Alphaproteobacteria</taxon>
        <taxon>Sphingomonadales</taxon>
        <taxon>Sphingomonadaceae</taxon>
        <taxon>Sphingobium</taxon>
    </lineage>
</organism>
<feature type="transmembrane region" description="Helical" evidence="1">
    <location>
        <begin position="112"/>
        <end position="137"/>
    </location>
</feature>
<dbReference type="Proteomes" id="UP000028534">
    <property type="component" value="Unassembled WGS sequence"/>
</dbReference>
<evidence type="ECO:0000313" key="2">
    <source>
        <dbReference type="EMBL" id="KEZ19455.1"/>
    </source>
</evidence>
<sequence length="159" mass="17111">MARFGNAVTDMPASLSAAGDRYAALGRLLAAAGVPPARTEQLIADALADDARATRDVVSQDIRTLVEAFLARLEQRHRHQTDDASRLMTRITIELEVSKRHARDMRSTRNRLIIALLLLQFLGTVVIAIALVTGGAFTRTGATDVPANPSATLCQYEGG</sequence>
<evidence type="ECO:0000313" key="3">
    <source>
        <dbReference type="Proteomes" id="UP000028534"/>
    </source>
</evidence>
<proteinExistence type="predicted"/>
<keyword evidence="1" id="KW-0812">Transmembrane</keyword>
<gene>
    <name evidence="2" type="ORF">CP98_01976</name>
</gene>